<keyword evidence="15" id="KW-1185">Reference proteome</keyword>
<dbReference type="InterPro" id="IPR005592">
    <property type="entry name" value="Mono/diacylglycerol_lipase_N"/>
</dbReference>
<comment type="pathway">
    <text evidence="3">Glycan degradation; xylan degradation.</text>
</comment>
<evidence type="ECO:0000256" key="3">
    <source>
        <dbReference type="ARBA" id="ARBA00004851"/>
    </source>
</evidence>
<keyword evidence="12" id="KW-0732">Signal</keyword>
<keyword evidence="8 11" id="KW-0119">Carbohydrate metabolism</keyword>
<dbReference type="PANTHER" id="PTHR31490:SF35">
    <property type="entry name" value="ENDO-1,4-BETA-XYLANASE"/>
    <property type="match status" value="1"/>
</dbReference>
<dbReference type="Pfam" id="PF01764">
    <property type="entry name" value="Lipase_3"/>
    <property type="match status" value="1"/>
</dbReference>
<accession>A0ABQ8NMB0</accession>
<evidence type="ECO:0000256" key="6">
    <source>
        <dbReference type="ARBA" id="ARBA00022651"/>
    </source>
</evidence>
<dbReference type="InterPro" id="IPR017853">
    <property type="entry name" value="GH"/>
</dbReference>
<comment type="catalytic activity">
    <reaction evidence="1 11">
        <text>Endohydrolysis of (1-&gt;4)-beta-D-xylosidic linkages in xylans.</text>
        <dbReference type="EC" id="3.2.1.8"/>
    </reaction>
</comment>
<feature type="signal peptide" evidence="12">
    <location>
        <begin position="1"/>
        <end position="25"/>
    </location>
</feature>
<dbReference type="InterPro" id="IPR044846">
    <property type="entry name" value="GH10"/>
</dbReference>
<reference evidence="14" key="1">
    <citation type="submission" date="2021-01" db="EMBL/GenBank/DDBJ databases">
        <title>Deciphering the adaptive evolutionary patterns associated with biogeogrpahic diversity in the finger millet blast pathogen Magnaporthe oryzae in Eastern Africa.</title>
        <authorList>
            <person name="Onyema G."/>
            <person name="Shittu T.A."/>
            <person name="Dodsworth S."/>
            <person name="Devilliers S."/>
            <person name="Muthumeenakshi S."/>
            <person name="Sreenivasaprasad S."/>
        </authorList>
    </citation>
    <scope>NUCLEOTIDE SEQUENCE</scope>
    <source>
        <strain evidence="14">D15/s37</strain>
    </source>
</reference>
<dbReference type="PRINTS" id="PR00134">
    <property type="entry name" value="GLHYDRLASE10"/>
</dbReference>
<dbReference type="InterPro" id="IPR002921">
    <property type="entry name" value="Fungal_lipase-type"/>
</dbReference>
<dbReference type="PANTHER" id="PTHR31490">
    <property type="entry name" value="GLYCOSYL HYDROLASE"/>
    <property type="match status" value="1"/>
</dbReference>
<sequence length="629" mass="67745">MTTHKQCTLRAVLTGLLVAPACVAAAPNGTLHQLAKAAGKLYFGTAVDNPELDDPQYRPVVGSGAEFGQITVGNTQKWQFTEPEQNKFDFAAGDVIVDFAKSNSQIVRCHTLVWHNQLPQFVSSGNWDRDSLTRVIESHISNVAGHYKGKCYAWDVVNEALNDDGTFRDSVFNRVLGPDWIPIAFKAAAAADPMAKLYYNDFNIEQPGNKQQAALRIVDLVRGCGATIHGVGFQGHFTVGQTGSKESLASVLNSFAAKDLDVAYTEIDIRHASLPADAQAQQRQADDYAAVVGACLSVQRCVGITVWGASDAHSWVPSTFPGAGDATLLDRNMNPKPAYNRVRDVLAAAGPSAAICGSVTQAELDTFKLYADYTAAAYCNKSPDRVSQKIVCGSDACPLIEAHETTIVATLADDGDRAGGYVALDSTAERIVVAFHGTITFAGYMADFNALLQDDDLCQGCQIHAGFRSIWAAVGDVVMETVEKLHSEYPDYSIVTTGHSMGAALATLAGANLRQKIPEKVIDVYSLGSPRVGNQAFAEYVSAQPGSVFRITHVNDPVPRLPPNLMGYYHTDVEYWLSTGGALTTDYTPNDVLVCKGIFNRNCNTKSDFFGFGFAAHVNYLTRIGACKP</sequence>
<comment type="similarity">
    <text evidence="4 11">Belongs to the glycosyl hydrolase 10 (cellulase F) family.</text>
</comment>
<dbReference type="Gene3D" id="3.40.50.1820">
    <property type="entry name" value="alpha/beta hydrolase"/>
    <property type="match status" value="1"/>
</dbReference>
<evidence type="ECO:0000256" key="10">
    <source>
        <dbReference type="ARBA" id="ARBA00023326"/>
    </source>
</evidence>
<dbReference type="CDD" id="cd00519">
    <property type="entry name" value="Lipase_3"/>
    <property type="match status" value="1"/>
</dbReference>
<name>A0ABQ8NMB0_PYRGI</name>
<dbReference type="InterPro" id="IPR001000">
    <property type="entry name" value="GH10_dom"/>
</dbReference>
<dbReference type="SMART" id="SM00633">
    <property type="entry name" value="Glyco_10"/>
    <property type="match status" value="1"/>
</dbReference>
<evidence type="ECO:0000256" key="12">
    <source>
        <dbReference type="SAM" id="SignalP"/>
    </source>
</evidence>
<organism evidence="14 15">
    <name type="scientific">Pyricularia grisea</name>
    <name type="common">Crabgrass-specific blast fungus</name>
    <name type="synonym">Magnaporthe grisea</name>
    <dbReference type="NCBI Taxonomy" id="148305"/>
    <lineage>
        <taxon>Eukaryota</taxon>
        <taxon>Fungi</taxon>
        <taxon>Dikarya</taxon>
        <taxon>Ascomycota</taxon>
        <taxon>Pezizomycotina</taxon>
        <taxon>Sordariomycetes</taxon>
        <taxon>Sordariomycetidae</taxon>
        <taxon>Magnaporthales</taxon>
        <taxon>Pyriculariaceae</taxon>
        <taxon>Pyricularia</taxon>
    </lineage>
</organism>
<dbReference type="Gene3D" id="3.20.20.80">
    <property type="entry name" value="Glycosidases"/>
    <property type="match status" value="1"/>
</dbReference>
<keyword evidence="9 11" id="KW-0326">Glycosidase</keyword>
<dbReference type="EC" id="3.2.1.8" evidence="11"/>
<dbReference type="PROSITE" id="PS51760">
    <property type="entry name" value="GH10_2"/>
    <property type="match status" value="1"/>
</dbReference>
<evidence type="ECO:0000256" key="9">
    <source>
        <dbReference type="ARBA" id="ARBA00023295"/>
    </source>
</evidence>
<dbReference type="SUPFAM" id="SSF51445">
    <property type="entry name" value="(Trans)glycosidases"/>
    <property type="match status" value="1"/>
</dbReference>
<dbReference type="Pfam" id="PF00331">
    <property type="entry name" value="Glyco_hydro_10"/>
    <property type="match status" value="1"/>
</dbReference>
<evidence type="ECO:0000256" key="2">
    <source>
        <dbReference type="ARBA" id="ARBA00004613"/>
    </source>
</evidence>
<protein>
    <recommendedName>
        <fullName evidence="11">Beta-xylanase</fullName>
        <ecNumber evidence="11">3.2.1.8</ecNumber>
    </recommendedName>
</protein>
<comment type="subcellular location">
    <subcellularLocation>
        <location evidence="2">Secreted</location>
    </subcellularLocation>
</comment>
<dbReference type="InterPro" id="IPR029058">
    <property type="entry name" value="AB_hydrolase_fold"/>
</dbReference>
<dbReference type="Pfam" id="PF03893">
    <property type="entry name" value="Lipase3_N"/>
    <property type="match status" value="1"/>
</dbReference>
<dbReference type="Proteomes" id="UP001059893">
    <property type="component" value="Unassembled WGS sequence"/>
</dbReference>
<keyword evidence="6" id="KW-0858">Xylan degradation</keyword>
<comment type="caution">
    <text evidence="14">The sequence shown here is derived from an EMBL/GenBank/DDBJ whole genome shotgun (WGS) entry which is preliminary data.</text>
</comment>
<keyword evidence="5" id="KW-0964">Secreted</keyword>
<feature type="domain" description="GH10" evidence="13">
    <location>
        <begin position="28"/>
        <end position="345"/>
    </location>
</feature>
<evidence type="ECO:0000256" key="11">
    <source>
        <dbReference type="RuleBase" id="RU361174"/>
    </source>
</evidence>
<evidence type="ECO:0000313" key="14">
    <source>
        <dbReference type="EMBL" id="KAI6298793.1"/>
    </source>
</evidence>
<evidence type="ECO:0000256" key="5">
    <source>
        <dbReference type="ARBA" id="ARBA00022525"/>
    </source>
</evidence>
<evidence type="ECO:0000256" key="1">
    <source>
        <dbReference type="ARBA" id="ARBA00000681"/>
    </source>
</evidence>
<keyword evidence="10 11" id="KW-0624">Polysaccharide degradation</keyword>
<evidence type="ECO:0000259" key="13">
    <source>
        <dbReference type="PROSITE" id="PS51760"/>
    </source>
</evidence>
<dbReference type="SUPFAM" id="SSF53474">
    <property type="entry name" value="alpha/beta-Hydrolases"/>
    <property type="match status" value="1"/>
</dbReference>
<proteinExistence type="inferred from homology"/>
<evidence type="ECO:0000313" key="15">
    <source>
        <dbReference type="Proteomes" id="UP001059893"/>
    </source>
</evidence>
<feature type="chain" id="PRO_5045558269" description="Beta-xylanase" evidence="12">
    <location>
        <begin position="26"/>
        <end position="629"/>
    </location>
</feature>
<keyword evidence="7 11" id="KW-0378">Hydrolase</keyword>
<dbReference type="EMBL" id="JABSND010000082">
    <property type="protein sequence ID" value="KAI6298793.1"/>
    <property type="molecule type" value="Genomic_DNA"/>
</dbReference>
<evidence type="ECO:0000256" key="8">
    <source>
        <dbReference type="ARBA" id="ARBA00023277"/>
    </source>
</evidence>
<evidence type="ECO:0000256" key="7">
    <source>
        <dbReference type="ARBA" id="ARBA00022801"/>
    </source>
</evidence>
<gene>
    <name evidence="14" type="ORF">MCOR33_005178</name>
</gene>
<evidence type="ECO:0000256" key="4">
    <source>
        <dbReference type="ARBA" id="ARBA00007495"/>
    </source>
</evidence>